<evidence type="ECO:0000313" key="2">
    <source>
        <dbReference type="EMBL" id="AXQ62235.1"/>
    </source>
</evidence>
<dbReference type="Proteomes" id="UP000263402">
    <property type="component" value="Segment"/>
</dbReference>
<accession>A0A385DUL9</accession>
<dbReference type="GeneID" id="65115836"/>
<feature type="region of interest" description="Disordered" evidence="1">
    <location>
        <begin position="148"/>
        <end position="180"/>
    </location>
</feature>
<evidence type="ECO:0000313" key="3">
    <source>
        <dbReference type="Proteomes" id="UP000263402"/>
    </source>
</evidence>
<protein>
    <submittedName>
        <fullName evidence="2">Uncharacterized protein</fullName>
    </submittedName>
</protein>
<reference evidence="2 3" key="1">
    <citation type="submission" date="2018-07" db="EMBL/GenBank/DDBJ databases">
        <authorList>
            <person name="Washington J.M."/>
            <person name="Stoner K.N."/>
            <person name="Veracka M."/>
            <person name="Ewers R.M."/>
            <person name="Paschalis M.I."/>
            <person name="Maciver D.B."/>
            <person name="Nichols C.D."/>
            <person name="Santiago X."/>
            <person name="Osorio S.M."/>
            <person name="Scaff D.S."/>
            <person name="Mercado F.J."/>
            <person name="Tamondong K.G."/>
            <person name="Nicholson R.L."/>
            <person name="Antonucci M.K."/>
            <person name="Anger G.K."/>
            <person name="Petit-Frere T."/>
            <person name="Garlena R.A."/>
            <person name="Russell D.A."/>
            <person name="Pope W.H."/>
            <person name="Jacobs-Sera D."/>
            <person name="Hatfull G.F."/>
        </authorList>
    </citation>
    <scope>NUCLEOTIDE SEQUENCE [LARGE SCALE GENOMIC DNA]</scope>
</reference>
<evidence type="ECO:0000256" key="1">
    <source>
        <dbReference type="SAM" id="MobiDB-lite"/>
    </source>
</evidence>
<name>A0A385DUL9_9CAUD</name>
<dbReference type="EMBL" id="MH669015">
    <property type="protein sequence ID" value="AXQ62235.1"/>
    <property type="molecule type" value="Genomic_DNA"/>
</dbReference>
<sequence>MNPETAVLDAIDELVDEQLAQEASGYDYNINQPWCPHPGCPAEWHGLPTLRCPGSAVAGPMKPPPWPAKPKSQARMAIIDADGNRTPIRSALVDFQMTPDPAAVEQFREAWDGFRTTVVEGFRTLEVSFQGVSADLRRVLEGSFAEGGEVVEQSPQQRALPRPSTTPPMWAARADGRRRR</sequence>
<dbReference type="RefSeq" id="YP_010098165.1">
    <property type="nucleotide sequence ID" value="NC_055765.1"/>
</dbReference>
<dbReference type="KEGG" id="vg:65115836"/>
<keyword evidence="3" id="KW-1185">Reference proteome</keyword>
<gene>
    <name evidence="2" type="primary">2</name>
    <name evidence="2" type="ORF">SEA_TILLYBOBJOE_2</name>
</gene>
<proteinExistence type="predicted"/>
<organism evidence="2 3">
    <name type="scientific">Gordonia phage TillyBobJoe</name>
    <dbReference type="NCBI Taxonomy" id="2301560"/>
    <lineage>
        <taxon>Viruses</taxon>
        <taxon>Duplodnaviria</taxon>
        <taxon>Heunggongvirae</taxon>
        <taxon>Uroviricota</taxon>
        <taxon>Caudoviricetes</taxon>
        <taxon>Stackebrandtviridae</taxon>
        <taxon>Frickvirinae</taxon>
        <taxon>Wizardvirus</taxon>
        <taxon>Wizardvirus tillybobjoe</taxon>
    </lineage>
</organism>